<reference evidence="1 2" key="1">
    <citation type="submission" date="2017-03" db="EMBL/GenBank/DDBJ databases">
        <authorList>
            <person name="Afonso C.L."/>
            <person name="Miller P.J."/>
            <person name="Scott M.A."/>
            <person name="Spackman E."/>
            <person name="Goraichik I."/>
            <person name="Dimitrov K.M."/>
            <person name="Suarez D.L."/>
            <person name="Swayne D.E."/>
        </authorList>
    </citation>
    <scope>NUCLEOTIDE SEQUENCE [LARGE SCALE GENOMIC DNA]</scope>
    <source>
        <strain evidence="1">Genome sequencing of Nitrospira japonica strain NJ11</strain>
    </source>
</reference>
<keyword evidence="2" id="KW-1185">Reference proteome</keyword>
<dbReference type="OrthoDB" id="7856302at2"/>
<dbReference type="RefSeq" id="WP_155970125.1">
    <property type="nucleotide sequence ID" value="NZ_LT828648.1"/>
</dbReference>
<evidence type="ECO:0000313" key="2">
    <source>
        <dbReference type="Proteomes" id="UP000192042"/>
    </source>
</evidence>
<organism evidence="1 2">
    <name type="scientific">Nitrospira japonica</name>
    <dbReference type="NCBI Taxonomy" id="1325564"/>
    <lineage>
        <taxon>Bacteria</taxon>
        <taxon>Pseudomonadati</taxon>
        <taxon>Nitrospirota</taxon>
        <taxon>Nitrospiria</taxon>
        <taxon>Nitrospirales</taxon>
        <taxon>Nitrospiraceae</taxon>
        <taxon>Nitrospira</taxon>
    </lineage>
</organism>
<dbReference type="EMBL" id="LT828648">
    <property type="protein sequence ID" value="SLM48700.1"/>
    <property type="molecule type" value="Genomic_DNA"/>
</dbReference>
<name>A0A1W1I6S3_9BACT</name>
<sequence>MPNVQQELGLSDEQFGKLQLFNRILISYNDFRQVFEVASLMLDGDLYRNYPRENRQLVIALNMAAVIAYSRPFLNSGGELAHNRLPRRVLRDFTAEELNIHEQGLNDRNTTMAHSDAD</sequence>
<protein>
    <submittedName>
        <fullName evidence="1">Uncharacterized protein</fullName>
    </submittedName>
</protein>
<accession>A0A1W1I6S3</accession>
<proteinExistence type="predicted"/>
<gene>
    <name evidence="1" type="ORF">NSJP_2533</name>
</gene>
<evidence type="ECO:0000313" key="1">
    <source>
        <dbReference type="EMBL" id="SLM48700.1"/>
    </source>
</evidence>
<dbReference type="AlphaFoldDB" id="A0A1W1I6S3"/>
<dbReference type="KEGG" id="nja:NSJP_2533"/>
<dbReference type="Proteomes" id="UP000192042">
    <property type="component" value="Chromosome I"/>
</dbReference>